<reference evidence="2" key="1">
    <citation type="journal article" date="2020" name="Stud. Mycol.">
        <title>101 Dothideomycetes genomes: a test case for predicting lifestyles and emergence of pathogens.</title>
        <authorList>
            <person name="Haridas S."/>
            <person name="Albert R."/>
            <person name="Binder M."/>
            <person name="Bloem J."/>
            <person name="Labutti K."/>
            <person name="Salamov A."/>
            <person name="Andreopoulos B."/>
            <person name="Baker S."/>
            <person name="Barry K."/>
            <person name="Bills G."/>
            <person name="Bluhm B."/>
            <person name="Cannon C."/>
            <person name="Castanera R."/>
            <person name="Culley D."/>
            <person name="Daum C."/>
            <person name="Ezra D."/>
            <person name="Gonzalez J."/>
            <person name="Henrissat B."/>
            <person name="Kuo A."/>
            <person name="Liang C."/>
            <person name="Lipzen A."/>
            <person name="Lutzoni F."/>
            <person name="Magnuson J."/>
            <person name="Mondo S."/>
            <person name="Nolan M."/>
            <person name="Ohm R."/>
            <person name="Pangilinan J."/>
            <person name="Park H.-J."/>
            <person name="Ramirez L."/>
            <person name="Alfaro M."/>
            <person name="Sun H."/>
            <person name="Tritt A."/>
            <person name="Yoshinaga Y."/>
            <person name="Zwiers L.-H."/>
            <person name="Turgeon B."/>
            <person name="Goodwin S."/>
            <person name="Spatafora J."/>
            <person name="Crous P."/>
            <person name="Grigoriev I."/>
        </authorList>
    </citation>
    <scope>NUCLEOTIDE SEQUENCE</scope>
    <source>
        <strain evidence="2">CBS 279.74</strain>
    </source>
</reference>
<feature type="compositionally biased region" description="Basic and acidic residues" evidence="1">
    <location>
        <begin position="512"/>
        <end position="533"/>
    </location>
</feature>
<feature type="compositionally biased region" description="Polar residues" evidence="1">
    <location>
        <begin position="500"/>
        <end position="511"/>
    </location>
</feature>
<evidence type="ECO:0000313" key="3">
    <source>
        <dbReference type="Proteomes" id="UP000799428"/>
    </source>
</evidence>
<feature type="compositionally biased region" description="Low complexity" evidence="1">
    <location>
        <begin position="555"/>
        <end position="567"/>
    </location>
</feature>
<keyword evidence="3" id="KW-1185">Reference proteome</keyword>
<dbReference type="Proteomes" id="UP000799428">
    <property type="component" value="Unassembled WGS sequence"/>
</dbReference>
<gene>
    <name evidence="2" type="ORF">K504DRAFT_536693</name>
</gene>
<feature type="compositionally biased region" description="Basic and acidic residues" evidence="1">
    <location>
        <begin position="487"/>
        <end position="497"/>
    </location>
</feature>
<organism evidence="2 3">
    <name type="scientific">Pleomassaria siparia CBS 279.74</name>
    <dbReference type="NCBI Taxonomy" id="1314801"/>
    <lineage>
        <taxon>Eukaryota</taxon>
        <taxon>Fungi</taxon>
        <taxon>Dikarya</taxon>
        <taxon>Ascomycota</taxon>
        <taxon>Pezizomycotina</taxon>
        <taxon>Dothideomycetes</taxon>
        <taxon>Pleosporomycetidae</taxon>
        <taxon>Pleosporales</taxon>
        <taxon>Pleomassariaceae</taxon>
        <taxon>Pleomassaria</taxon>
    </lineage>
</organism>
<feature type="region of interest" description="Disordered" evidence="1">
    <location>
        <begin position="464"/>
        <end position="567"/>
    </location>
</feature>
<dbReference type="EMBL" id="MU005776">
    <property type="protein sequence ID" value="KAF2706485.1"/>
    <property type="molecule type" value="Genomic_DNA"/>
</dbReference>
<evidence type="ECO:0000256" key="1">
    <source>
        <dbReference type="SAM" id="MobiDB-lite"/>
    </source>
</evidence>
<dbReference type="SUPFAM" id="SSF57997">
    <property type="entry name" value="Tropomyosin"/>
    <property type="match status" value="1"/>
</dbReference>
<accession>A0A6G1K1T1</accession>
<evidence type="ECO:0000313" key="2">
    <source>
        <dbReference type="EMBL" id="KAF2706485.1"/>
    </source>
</evidence>
<sequence length="567" mass="63639">MASQEPYHDVAKMVAGHAPQSLTGLETPALVIKTTDLKPYTGTYSCHQEKLRENVKVFDPAYDEDDPKTWPYITQDNIRDQYGINGALSLPMRVAYDRGIATRWHSKYPSSADNKMCLGGGVWIKLSFYLFPFVFDVDGKLREREEMTGSDYAAWMRMFTGAEPACNESVRGVEESRVLSPRTAYEQVMEMLNTEEMNTAAEVGRLQSELIDRQTELLGEKRREETRQKAHQAEVDEERKKVDMAETRAKTLDEERKNEAKRAETAEAKAKKLKEELMQEIKRTDTAEAKVKSLDEQRKKEAKRAEAAETRARAFEQQNEASAELANSVEVKLKALEKQRQNASTRVKDAESRAEALEQKLEECNGQLSLAKKEIGDADQRLMAIHAQMMKAKTPRGSKTAALGSPSKTVLQGPSSVSGGQGPNFFSIGHLPQVLHIQNVLKIEHPEWTQEEVRKKAGDLLRRIRSKQSSSPSTRSASPKPNVDSSPHPEHQTRMDQHVGINQQQRPATSSAEEKMSLGKRSNAERDSEREASNDTSAKKAKPVTRDPYPKPTKKTTPSTPGTPQLH</sequence>
<protein>
    <submittedName>
        <fullName evidence="2">Uncharacterized protein</fullName>
    </submittedName>
</protein>
<name>A0A6G1K1T1_9PLEO</name>
<dbReference type="AlphaFoldDB" id="A0A6G1K1T1"/>
<dbReference type="OrthoDB" id="3693536at2759"/>
<feature type="region of interest" description="Disordered" evidence="1">
    <location>
        <begin position="394"/>
        <end position="418"/>
    </location>
</feature>
<feature type="region of interest" description="Disordered" evidence="1">
    <location>
        <begin position="219"/>
        <end position="242"/>
    </location>
</feature>
<proteinExistence type="predicted"/>
<feature type="compositionally biased region" description="Low complexity" evidence="1">
    <location>
        <begin position="467"/>
        <end position="478"/>
    </location>
</feature>